<protein>
    <submittedName>
        <fullName evidence="2">Uncharacterized protein</fullName>
    </submittedName>
</protein>
<evidence type="ECO:0000313" key="2">
    <source>
        <dbReference type="EMBL" id="KAK5543981.1"/>
    </source>
</evidence>
<dbReference type="EMBL" id="JAXLQG010000002">
    <property type="protein sequence ID" value="KAK5543981.1"/>
    <property type="molecule type" value="Genomic_DNA"/>
</dbReference>
<sequence length="590" mass="64630">MAPSKEVTNILFVPYRQPSSNKAKLSATVGDDISPQKHAAREYHRKAKVTRQQAESSAQNKRHSRKKHQPSEGRPNAGSHPKKESVLEEEDQTKTLEVIDPGAGRLDPFNIVLPNNVPSYVMEMLDYGVSILQSGITLCLLHYPPVIPAEHTATSLHARPTSKSPSSTVSALGNLRDVVVSCALHSPASFYTIALAGATHRSYSTETSQNIKILRLHYAVQAVKALNHELQTLDGDPADALLFCISLLAAHASSGEQVSPPVKEQSKSPLATAQTQYYGSLRWEDAHMKAIRLLVERKGGIHKVKLPGIANVLGLADIFMSWLSLKRPAWPLLAPTSFVLSTWPAPPPTLTHTLLDMTAGFALLPKAMTSTALFDVLANVRTISIGYDMYLSQQPLAPSLVQILWARNSVTHDLLSLNTSLTSGDLAAAATRNSPELCSDERREAGMVLDVSEMQALYQVVRLSTLAYTLLVLFPMPRVAGVHATLAKQIMAAVKTCMALGLWERGMQGPQGLLLWATMMGGMVADENEPVREWFVNVLTRKNTLPCEEDMWEDMRGVVAQYLWFDGPECDGVGREVWMEVCEMDDQGGG</sequence>
<feature type="compositionally biased region" description="Polar residues" evidence="1">
    <location>
        <begin position="50"/>
        <end position="59"/>
    </location>
</feature>
<proteinExistence type="predicted"/>
<dbReference type="Proteomes" id="UP001345827">
    <property type="component" value="Unassembled WGS sequence"/>
</dbReference>
<dbReference type="PANTHER" id="PTHR37540">
    <property type="entry name" value="TRANSCRIPTION FACTOR (ACR-2), PUTATIVE-RELATED-RELATED"/>
    <property type="match status" value="1"/>
</dbReference>
<organism evidence="2 3">
    <name type="scientific">Vermiconidia calcicola</name>
    <dbReference type="NCBI Taxonomy" id="1690605"/>
    <lineage>
        <taxon>Eukaryota</taxon>
        <taxon>Fungi</taxon>
        <taxon>Dikarya</taxon>
        <taxon>Ascomycota</taxon>
        <taxon>Pezizomycotina</taxon>
        <taxon>Dothideomycetes</taxon>
        <taxon>Dothideomycetidae</taxon>
        <taxon>Mycosphaerellales</taxon>
        <taxon>Extremaceae</taxon>
        <taxon>Vermiconidia</taxon>
    </lineage>
</organism>
<name>A0AAV9QJE4_9PEZI</name>
<evidence type="ECO:0000256" key="1">
    <source>
        <dbReference type="SAM" id="MobiDB-lite"/>
    </source>
</evidence>
<accession>A0AAV9QJE4</accession>
<comment type="caution">
    <text evidence="2">The sequence shown here is derived from an EMBL/GenBank/DDBJ whole genome shotgun (WGS) entry which is preliminary data.</text>
</comment>
<keyword evidence="3" id="KW-1185">Reference proteome</keyword>
<feature type="region of interest" description="Disordered" evidence="1">
    <location>
        <begin position="1"/>
        <end position="100"/>
    </location>
</feature>
<dbReference type="PANTHER" id="PTHR37540:SF10">
    <property type="entry name" value="SIGMA-70 REGION 2 FAMILY PROTEIN"/>
    <property type="match status" value="1"/>
</dbReference>
<gene>
    <name evidence="2" type="ORF">LTR25_001596</name>
</gene>
<dbReference type="AlphaFoldDB" id="A0AAV9QJE4"/>
<reference evidence="2 3" key="1">
    <citation type="submission" date="2023-06" db="EMBL/GenBank/DDBJ databases">
        <title>Black Yeasts Isolated from many extreme environments.</title>
        <authorList>
            <person name="Coleine C."/>
            <person name="Stajich J.E."/>
            <person name="Selbmann L."/>
        </authorList>
    </citation>
    <scope>NUCLEOTIDE SEQUENCE [LARGE SCALE GENOMIC DNA]</scope>
    <source>
        <strain evidence="2 3">CCFEE 5887</strain>
    </source>
</reference>
<evidence type="ECO:0000313" key="3">
    <source>
        <dbReference type="Proteomes" id="UP001345827"/>
    </source>
</evidence>